<evidence type="ECO:0000313" key="3">
    <source>
        <dbReference type="EMBL" id="SHG79880.1"/>
    </source>
</evidence>
<evidence type="ECO:0000313" key="4">
    <source>
        <dbReference type="Proteomes" id="UP000184221"/>
    </source>
</evidence>
<dbReference type="STRING" id="996342.SAMN05443551_0623"/>
<name>A0A1M5MR42_9RHOB</name>
<dbReference type="RefSeq" id="WP_072776031.1">
    <property type="nucleotide sequence ID" value="NZ_FQXC01000001.1"/>
</dbReference>
<keyword evidence="2" id="KW-0812">Transmembrane</keyword>
<feature type="transmembrane region" description="Helical" evidence="2">
    <location>
        <begin position="20"/>
        <end position="42"/>
    </location>
</feature>
<protein>
    <submittedName>
        <fullName evidence="3">Flp pilus assembly protein TadG</fullName>
    </submittedName>
</protein>
<organism evidence="3 4">
    <name type="scientific">Marivita hallyeonensis</name>
    <dbReference type="NCBI Taxonomy" id="996342"/>
    <lineage>
        <taxon>Bacteria</taxon>
        <taxon>Pseudomonadati</taxon>
        <taxon>Pseudomonadota</taxon>
        <taxon>Alphaproteobacteria</taxon>
        <taxon>Rhodobacterales</taxon>
        <taxon>Roseobacteraceae</taxon>
        <taxon>Marivita</taxon>
    </lineage>
</organism>
<sequence>MSRTIKNATTRFGRDERGNISVEAMIVFPTLLVLFAVSWVFFDVMRQQSVNQKANYTIGDILSRETDMLNEAYIDNARNLLFHLTKASGDDVDLRISVVQYTENNGGNNGQYELVWSKARGDWSALVDGDMATYIPRLPILAPGDQTILVETRDLYVPTFSPVGLETFDIATYSFTRPRFAPQLIFEGINDGSDKRWQNNGWGNGDQDAPGGSLCNNNAENADEGSTDPSCTGDAKGGNGKGKKNSGTNGST</sequence>
<dbReference type="AlphaFoldDB" id="A0A1M5MR42"/>
<reference evidence="3 4" key="1">
    <citation type="submission" date="2016-11" db="EMBL/GenBank/DDBJ databases">
        <authorList>
            <person name="Jaros S."/>
            <person name="Januszkiewicz K."/>
            <person name="Wedrychowicz H."/>
        </authorList>
    </citation>
    <scope>NUCLEOTIDE SEQUENCE [LARGE SCALE GENOMIC DNA]</scope>
    <source>
        <strain evidence="3 4">DSM 29431</strain>
    </source>
</reference>
<evidence type="ECO:0000256" key="1">
    <source>
        <dbReference type="SAM" id="MobiDB-lite"/>
    </source>
</evidence>
<feature type="region of interest" description="Disordered" evidence="1">
    <location>
        <begin position="196"/>
        <end position="252"/>
    </location>
</feature>
<dbReference type="EMBL" id="FQXC01000001">
    <property type="protein sequence ID" value="SHG79880.1"/>
    <property type="molecule type" value="Genomic_DNA"/>
</dbReference>
<dbReference type="Proteomes" id="UP000184221">
    <property type="component" value="Unassembled WGS sequence"/>
</dbReference>
<keyword evidence="2" id="KW-0472">Membrane</keyword>
<evidence type="ECO:0000256" key="2">
    <source>
        <dbReference type="SAM" id="Phobius"/>
    </source>
</evidence>
<proteinExistence type="predicted"/>
<gene>
    <name evidence="3" type="ORF">SAMN05443551_0623</name>
</gene>
<keyword evidence="4" id="KW-1185">Reference proteome</keyword>
<accession>A0A1M5MR42</accession>
<keyword evidence="2" id="KW-1133">Transmembrane helix</keyword>